<sequence length="54" mass="5562">MAVSQIATVGHGFCTDPGIASVAPLNPNGLCNRLSQIAAVGIPYGVELPLENRE</sequence>
<dbReference type="Proteomes" id="UP000694460">
    <property type="component" value="Unassembled WGS sequence"/>
</dbReference>
<proteinExistence type="predicted"/>
<comment type="caution">
    <text evidence="1">The sequence shown here is derived from an EMBL/GenBank/DDBJ whole genome shotgun (WGS) entry which is preliminary data.</text>
</comment>
<protein>
    <submittedName>
        <fullName evidence="1">Uncharacterized protein</fullName>
    </submittedName>
</protein>
<dbReference type="EMBL" id="JAGIOP010000002">
    <property type="protein sequence ID" value="MBP2453158.1"/>
    <property type="molecule type" value="Genomic_DNA"/>
</dbReference>
<dbReference type="RefSeq" id="WP_209917765.1">
    <property type="nucleotide sequence ID" value="NZ_JAGIOP010000002.1"/>
</dbReference>
<evidence type="ECO:0000313" key="1">
    <source>
        <dbReference type="EMBL" id="MBP2453158.1"/>
    </source>
</evidence>
<gene>
    <name evidence="1" type="ORF">JOF57_003071</name>
</gene>
<reference evidence="1 2" key="1">
    <citation type="submission" date="2021-03" db="EMBL/GenBank/DDBJ databases">
        <title>Sequencing the genomes of 1000 actinobacteria strains.</title>
        <authorList>
            <person name="Klenk H.-P."/>
        </authorList>
    </citation>
    <scope>NUCLEOTIDE SEQUENCE [LARGE SCALE GENOMIC DNA]</scope>
    <source>
        <strain evidence="1 2">DSM 46713</strain>
    </source>
</reference>
<keyword evidence="2" id="KW-1185">Reference proteome</keyword>
<evidence type="ECO:0000313" key="2">
    <source>
        <dbReference type="Proteomes" id="UP000694460"/>
    </source>
</evidence>
<name>A0ABS4ZVJ3_9MYCO</name>
<organism evidence="1 2">
    <name type="scientific">Mycolicibacterium lutetiense</name>
    <dbReference type="NCBI Taxonomy" id="1641992"/>
    <lineage>
        <taxon>Bacteria</taxon>
        <taxon>Bacillati</taxon>
        <taxon>Actinomycetota</taxon>
        <taxon>Actinomycetes</taxon>
        <taxon>Mycobacteriales</taxon>
        <taxon>Mycobacteriaceae</taxon>
        <taxon>Mycolicibacterium</taxon>
    </lineage>
</organism>
<accession>A0ABS4ZVJ3</accession>